<accession>A0A9W4GZE8</accession>
<dbReference type="Pfam" id="PF01547">
    <property type="entry name" value="SBP_bac_1"/>
    <property type="match status" value="1"/>
</dbReference>
<keyword evidence="2" id="KW-0732">Signal</keyword>
<feature type="chain" id="PRO_5040855260" evidence="2">
    <location>
        <begin position="40"/>
        <end position="463"/>
    </location>
</feature>
<proteinExistence type="predicted"/>
<protein>
    <submittedName>
        <fullName evidence="3">ABC transporter substrate-binding protein</fullName>
    </submittedName>
</protein>
<feature type="region of interest" description="Disordered" evidence="1">
    <location>
        <begin position="41"/>
        <end position="60"/>
    </location>
</feature>
<dbReference type="AlphaFoldDB" id="A0A9W4GZE8"/>
<evidence type="ECO:0000313" key="3">
    <source>
        <dbReference type="EMBL" id="CAG7612424.1"/>
    </source>
</evidence>
<dbReference type="InterPro" id="IPR050490">
    <property type="entry name" value="Bact_solute-bd_prot1"/>
</dbReference>
<dbReference type="RefSeq" id="WP_205048375.1">
    <property type="nucleotide sequence ID" value="NZ_CAJVAX010000002.1"/>
</dbReference>
<evidence type="ECO:0000313" key="4">
    <source>
        <dbReference type="Proteomes" id="UP001153328"/>
    </source>
</evidence>
<name>A0A9W4GZE8_9ACTN</name>
<dbReference type="EMBL" id="CAJVAX010000002">
    <property type="protein sequence ID" value="CAG7612424.1"/>
    <property type="molecule type" value="Genomic_DNA"/>
</dbReference>
<evidence type="ECO:0000256" key="2">
    <source>
        <dbReference type="SAM" id="SignalP"/>
    </source>
</evidence>
<dbReference type="Gene3D" id="3.40.190.10">
    <property type="entry name" value="Periplasmic binding protein-like II"/>
    <property type="match status" value="1"/>
</dbReference>
<dbReference type="SUPFAM" id="SSF53850">
    <property type="entry name" value="Periplasmic binding protein-like II"/>
    <property type="match status" value="1"/>
</dbReference>
<organism evidence="3 4">
    <name type="scientific">Actinacidiphila bryophytorum</name>
    <dbReference type="NCBI Taxonomy" id="1436133"/>
    <lineage>
        <taxon>Bacteria</taxon>
        <taxon>Bacillati</taxon>
        <taxon>Actinomycetota</taxon>
        <taxon>Actinomycetes</taxon>
        <taxon>Kitasatosporales</taxon>
        <taxon>Streptomycetaceae</taxon>
        <taxon>Actinacidiphila</taxon>
    </lineage>
</organism>
<reference evidence="3" key="1">
    <citation type="submission" date="2021-06" db="EMBL/GenBank/DDBJ databases">
        <authorList>
            <person name="Arsene-Ploetze F."/>
        </authorList>
    </citation>
    <scope>NUCLEOTIDE SEQUENCE</scope>
    <source>
        <strain evidence="3">SBRY1</strain>
    </source>
</reference>
<sequence>MFTTLPALPGGRRSPSARSRRWVLAAAVAVTAVTAAACGAPGSGAPAAQTSSGATGQTVATTAPKGPVTLNFYVETGFPLPEKLAAEFQKEYPNVKIKIREDQFAVLTQNAPRVMAGNDAPDLIRLPTIVASAKDGLLADLDSYAKAYGWDGYPAGLLNQMRVSQGVRGSGPLYAMGVGYNITGVFYNKSLAARIGMTRPPQTVAEMESDLAKAKAAGIQPIVQFNDIGGINFPFQALLNQYEDPSKIADWVFDKPGANLDTPAAVKAADQIAAWGKAGYFTKDANALTYTDMMSRFGKGQGLFMFNGDWESQNLDKAMGTNVGFFLAPPATAGARPVAMSAPGTYAIPAKSKNIAATAFFLNWVHTNPKARQIVVDVTGASPGGPSSLPIPPVKSGSVVAQTLQATRELGQKGVAVDFTANATAGIYANTIKPELQKLITGRETGAGFAKALQADYAKELAQ</sequence>
<feature type="compositionally biased region" description="Low complexity" evidence="1">
    <location>
        <begin position="41"/>
        <end position="56"/>
    </location>
</feature>
<dbReference type="PANTHER" id="PTHR43649">
    <property type="entry name" value="ARABINOSE-BINDING PROTEIN-RELATED"/>
    <property type="match status" value="1"/>
</dbReference>
<feature type="signal peptide" evidence="2">
    <location>
        <begin position="1"/>
        <end position="39"/>
    </location>
</feature>
<gene>
    <name evidence="3" type="ORF">SBRY_100019</name>
</gene>
<keyword evidence="4" id="KW-1185">Reference proteome</keyword>
<dbReference type="Proteomes" id="UP001153328">
    <property type="component" value="Unassembled WGS sequence"/>
</dbReference>
<dbReference type="InterPro" id="IPR006311">
    <property type="entry name" value="TAT_signal"/>
</dbReference>
<dbReference type="PANTHER" id="PTHR43649:SF12">
    <property type="entry name" value="DIACETYLCHITOBIOSE BINDING PROTEIN DASA"/>
    <property type="match status" value="1"/>
</dbReference>
<evidence type="ECO:0000256" key="1">
    <source>
        <dbReference type="SAM" id="MobiDB-lite"/>
    </source>
</evidence>
<dbReference type="InterPro" id="IPR006059">
    <property type="entry name" value="SBP"/>
</dbReference>
<dbReference type="PROSITE" id="PS51318">
    <property type="entry name" value="TAT"/>
    <property type="match status" value="1"/>
</dbReference>
<comment type="caution">
    <text evidence="3">The sequence shown here is derived from an EMBL/GenBank/DDBJ whole genome shotgun (WGS) entry which is preliminary data.</text>
</comment>